<protein>
    <recommendedName>
        <fullName evidence="3">CopG family transcriptional regulator</fullName>
    </recommendedName>
</protein>
<proteinExistence type="predicted"/>
<dbReference type="STRING" id="1580092.NADRNF5_0265"/>
<keyword evidence="2" id="KW-1185">Reference proteome</keyword>
<reference evidence="1 2" key="2">
    <citation type="journal article" date="2016" name="ISME J.">
        <title>Physiological and genomic characterization of two novel marine thaumarchaeal strains indicates niche differentiation.</title>
        <authorList>
            <person name="Bayer B."/>
            <person name="Vojvoda J."/>
            <person name="Offre P."/>
            <person name="Alves R.J."/>
            <person name="Elisabeth N.H."/>
            <person name="Garcia J.A."/>
            <person name="Volland J.M."/>
            <person name="Srivastava A."/>
            <person name="Schleper C."/>
            <person name="Herndl G.J."/>
        </authorList>
    </citation>
    <scope>NUCLEOTIDE SEQUENCE [LARGE SCALE GENOMIC DNA]</scope>
    <source>
        <strain evidence="1 2">NF5</strain>
    </source>
</reference>
<evidence type="ECO:0008006" key="3">
    <source>
        <dbReference type="Google" id="ProtNLM"/>
    </source>
</evidence>
<dbReference type="KEGG" id="nin:NADRNF5_0265"/>
<dbReference type="Proteomes" id="UP000032408">
    <property type="component" value="Chromosome"/>
</dbReference>
<dbReference type="GeneID" id="59166988"/>
<reference evidence="2" key="1">
    <citation type="submission" date="2015-03" db="EMBL/GenBank/DDBJ databases">
        <title>Characterization of two novel Thaumarchaeota isolated from the Northern Adriatic Sea.</title>
        <authorList>
            <person name="Bayer B."/>
            <person name="Vojvoda J."/>
            <person name="Offre P."/>
            <person name="Srivastava A."/>
            <person name="Elisabeth N."/>
            <person name="Garcia J.A.L."/>
            <person name="Schleper C."/>
            <person name="Herndl G.J."/>
        </authorList>
    </citation>
    <scope>NUCLEOTIDE SEQUENCE [LARGE SCALE GENOMIC DNA]</scope>
    <source>
        <strain evidence="2">NF5</strain>
    </source>
</reference>
<dbReference type="OrthoDB" id="1972at2157"/>
<accession>A0A0D5C075</accession>
<dbReference type="EMBL" id="CP011070">
    <property type="protein sequence ID" value="AJW69963.1"/>
    <property type="molecule type" value="Genomic_DNA"/>
</dbReference>
<name>A0A0D5C075_9ARCH</name>
<dbReference type="AlphaFoldDB" id="A0A0D5C075"/>
<evidence type="ECO:0000313" key="2">
    <source>
        <dbReference type="Proteomes" id="UP000032408"/>
    </source>
</evidence>
<sequence>MSKRVTIMIDEDLDKKLRLRQAKLIQQEQSSYSYSKVLNETLRKVLK</sequence>
<dbReference type="RefSeq" id="WP_179360687.1">
    <property type="nucleotide sequence ID" value="NZ_CP011070.1"/>
</dbReference>
<organism evidence="1 2">
    <name type="scientific">Nitrosopumilus adriaticus</name>
    <dbReference type="NCBI Taxonomy" id="1580092"/>
    <lineage>
        <taxon>Archaea</taxon>
        <taxon>Nitrososphaerota</taxon>
        <taxon>Nitrososphaeria</taxon>
        <taxon>Nitrosopumilales</taxon>
        <taxon>Nitrosopumilaceae</taxon>
        <taxon>Nitrosopumilus</taxon>
    </lineage>
</organism>
<gene>
    <name evidence="1" type="ORF">NADRNF5_0265</name>
</gene>
<dbReference type="HOGENOM" id="CLU_215160_0_0_2"/>
<evidence type="ECO:0000313" key="1">
    <source>
        <dbReference type="EMBL" id="AJW69963.1"/>
    </source>
</evidence>